<proteinExistence type="predicted"/>
<protein>
    <submittedName>
        <fullName evidence="4">Uncharacterized protein</fullName>
    </submittedName>
</protein>
<dbReference type="GO" id="GO:0000398">
    <property type="term" value="P:mRNA splicing, via spliceosome"/>
    <property type="evidence" value="ECO:0007669"/>
    <property type="project" value="InterPro"/>
</dbReference>
<gene>
    <name evidence="4" type="ORF">COLO4_28252</name>
</gene>
<dbReference type="Proteomes" id="UP000187203">
    <property type="component" value="Unassembled WGS sequence"/>
</dbReference>
<reference evidence="5" key="1">
    <citation type="submission" date="2013-09" db="EMBL/GenBank/DDBJ databases">
        <title>Corchorus olitorius genome sequencing.</title>
        <authorList>
            <person name="Alam M."/>
            <person name="Haque M.S."/>
            <person name="Islam M.S."/>
            <person name="Emdad E.M."/>
            <person name="Islam M.M."/>
            <person name="Ahmed B."/>
            <person name="Halim A."/>
            <person name="Hossen Q.M.M."/>
            <person name="Hossain M.Z."/>
            <person name="Ahmed R."/>
            <person name="Khan M.M."/>
            <person name="Islam R."/>
            <person name="Rashid M.M."/>
            <person name="Khan S.A."/>
            <person name="Rahman M.S."/>
            <person name="Alam M."/>
            <person name="Yahiya A.S."/>
            <person name="Khan M.S."/>
            <person name="Azam M.S."/>
            <person name="Haque T."/>
            <person name="Lashkar M.Z.H."/>
            <person name="Akhand A.I."/>
            <person name="Morshed G."/>
            <person name="Roy S."/>
            <person name="Uddin K.S."/>
            <person name="Rabeya T."/>
            <person name="Hossain A.S."/>
            <person name="Chowdhury A."/>
            <person name="Snigdha A.R."/>
            <person name="Mortoza M.S."/>
            <person name="Matin S.A."/>
            <person name="Hoque S.M.E."/>
            <person name="Islam M.K."/>
            <person name="Roy D.K."/>
            <person name="Haider R."/>
            <person name="Moosa M.M."/>
            <person name="Elias S.M."/>
            <person name="Hasan A.M."/>
            <person name="Jahan S."/>
            <person name="Shafiuddin M."/>
            <person name="Mahmood N."/>
            <person name="Shommy N.S."/>
        </authorList>
    </citation>
    <scope>NUCLEOTIDE SEQUENCE [LARGE SCALE GENOMIC DNA]</scope>
    <source>
        <strain evidence="5">cv. O-4</strain>
    </source>
</reference>
<dbReference type="PANTHER" id="PTHR12214">
    <property type="entry name" value="GC-RICH SEQUENCE DNA-BINDING FACTOR"/>
    <property type="match status" value="1"/>
</dbReference>
<keyword evidence="5" id="KW-1185">Reference proteome</keyword>
<dbReference type="OrthoDB" id="429427at2759"/>
<name>A0A1R3HLX5_9ROSI</name>
<dbReference type="STRING" id="93759.A0A1R3HLX5"/>
<organism evidence="4 5">
    <name type="scientific">Corchorus olitorius</name>
    <dbReference type="NCBI Taxonomy" id="93759"/>
    <lineage>
        <taxon>Eukaryota</taxon>
        <taxon>Viridiplantae</taxon>
        <taxon>Streptophyta</taxon>
        <taxon>Embryophyta</taxon>
        <taxon>Tracheophyta</taxon>
        <taxon>Spermatophyta</taxon>
        <taxon>Magnoliopsida</taxon>
        <taxon>eudicotyledons</taxon>
        <taxon>Gunneridae</taxon>
        <taxon>Pentapetalae</taxon>
        <taxon>rosids</taxon>
        <taxon>malvids</taxon>
        <taxon>Malvales</taxon>
        <taxon>Malvaceae</taxon>
        <taxon>Grewioideae</taxon>
        <taxon>Apeibeae</taxon>
        <taxon>Corchorus</taxon>
    </lineage>
</organism>
<comment type="subcellular location">
    <subcellularLocation>
        <location evidence="1">Nucleus</location>
    </subcellularLocation>
</comment>
<comment type="caution">
    <text evidence="4">The sequence shown here is derived from an EMBL/GenBank/DDBJ whole genome shotgun (WGS) entry which is preliminary data.</text>
</comment>
<feature type="compositionally biased region" description="Basic and acidic residues" evidence="3">
    <location>
        <begin position="37"/>
        <end position="58"/>
    </location>
</feature>
<evidence type="ECO:0000256" key="3">
    <source>
        <dbReference type="SAM" id="MobiDB-lite"/>
    </source>
</evidence>
<sequence length="159" mass="17844">MTTEREQRDEEGKDSGSPPARSHYPTIDVAAIGSLLDFERESNGERRTGKDKEEEKPSHSTVEADYTIVFLLQHKAPLIEELEQHMHRLDQERASVILERRSANNDDEMVEVEEAVKAAMLVFKERGKNAAAIEYAAREAQAAPARGQANLPVKLDEFG</sequence>
<feature type="region of interest" description="Disordered" evidence="3">
    <location>
        <begin position="1"/>
        <end position="63"/>
    </location>
</feature>
<evidence type="ECO:0000256" key="2">
    <source>
        <dbReference type="ARBA" id="ARBA00023242"/>
    </source>
</evidence>
<dbReference type="InterPro" id="IPR012890">
    <property type="entry name" value="GCFC2-like"/>
</dbReference>
<accession>A0A1R3HLX5</accession>
<dbReference type="GO" id="GO:0005634">
    <property type="term" value="C:nucleus"/>
    <property type="evidence" value="ECO:0007669"/>
    <property type="project" value="UniProtKB-SubCell"/>
</dbReference>
<evidence type="ECO:0000313" key="5">
    <source>
        <dbReference type="Proteomes" id="UP000187203"/>
    </source>
</evidence>
<feature type="compositionally biased region" description="Basic and acidic residues" evidence="3">
    <location>
        <begin position="1"/>
        <end position="14"/>
    </location>
</feature>
<keyword evidence="2" id="KW-0539">Nucleus</keyword>
<evidence type="ECO:0000313" key="4">
    <source>
        <dbReference type="EMBL" id="OMO71437.1"/>
    </source>
</evidence>
<dbReference type="PANTHER" id="PTHR12214:SF0">
    <property type="entry name" value="LD29489P"/>
    <property type="match status" value="1"/>
</dbReference>
<evidence type="ECO:0000256" key="1">
    <source>
        <dbReference type="ARBA" id="ARBA00004123"/>
    </source>
</evidence>
<dbReference type="AlphaFoldDB" id="A0A1R3HLX5"/>
<dbReference type="EMBL" id="AWUE01019801">
    <property type="protein sequence ID" value="OMO71437.1"/>
    <property type="molecule type" value="Genomic_DNA"/>
</dbReference>
<dbReference type="GO" id="GO:0003677">
    <property type="term" value="F:DNA binding"/>
    <property type="evidence" value="ECO:0007669"/>
    <property type="project" value="InterPro"/>
</dbReference>